<feature type="transmembrane region" description="Helical" evidence="2">
    <location>
        <begin position="756"/>
        <end position="775"/>
    </location>
</feature>
<dbReference type="Proteomes" id="UP000037460">
    <property type="component" value="Unassembled WGS sequence"/>
</dbReference>
<dbReference type="PANTHER" id="PTHR24111">
    <property type="entry name" value="LEUCINE-RICH REPEAT-CONTAINING PROTEIN 34"/>
    <property type="match status" value="1"/>
</dbReference>
<reference evidence="4" key="1">
    <citation type="journal article" date="2015" name="PLoS Genet.">
        <title>Genome Sequence and Transcriptome Analyses of Chrysochromulina tobin: Metabolic Tools for Enhanced Algal Fitness in the Prominent Order Prymnesiales (Haptophyceae).</title>
        <authorList>
            <person name="Hovde B.T."/>
            <person name="Deodato C.R."/>
            <person name="Hunsperger H.M."/>
            <person name="Ryken S.A."/>
            <person name="Yost W."/>
            <person name="Jha R.K."/>
            <person name="Patterson J."/>
            <person name="Monnat R.J. Jr."/>
            <person name="Barlow S.B."/>
            <person name="Starkenburg S.R."/>
            <person name="Cattolico R.A."/>
        </authorList>
    </citation>
    <scope>NUCLEOTIDE SEQUENCE</scope>
    <source>
        <strain evidence="4">CCMP291</strain>
    </source>
</reference>
<gene>
    <name evidence="3" type="ORF">Ctob_010049</name>
</gene>
<sequence>MHDSLRSSGLVEDILLKLKNTLIQSALEKLTLKLEPKQLERLAAAFAEMLDEDEFQKVLQTPAHALSLAYDVYDEAPELVRALATRCTHDLLGKVIEKEHLDKIDTLVEKLPDSALRELALHPERMAEKVLRLALQQEGDHEKLVQELATRAVPELLRALLERLPFNDTHLREKLQGVFKSAIEKAAAAITKLDAQTGVGDMILACLDSDGKHAGALFSFAWVLVRTVVLSRAQLIQEDVGKEVVKKLPSTSTTLIQSLLRATLEYGLQETMAVPIDDVQNLVSALHLEKLSAAHFEAAAASRGSVSSQFLAFATVLLSHCSTEELKKAFTQSTVKEVLATTIRPHIPKALAGGSTTEFLVNSCVGLLVGELESLCGGASSHVTPPRDAMLTEPAIITLATAKPHALPAIMFDLVLRAAKQGSREKATEMKDVLVRMIRHKLVEYGAKDEDVDQAIEELEALLDGDKLLAALYDPPKLASSFFAAKFHGGGGDAALRCAKSMTLHWISERLQQRSFDARVVWIVREVLTMMPDEEIAAELVRSPEALLNKVLKQAVDRGQELAQELLEDGLTRAREEAARKLEALGMPHEQAQFLAEQAQDYLMAGADGLKDLAEGNGEGAAVSTEGVVLKLKEEIASVSAASALAFMGFFLRHRFLPIFDLISDIVVAAGLCTNDAQLVASIDGFVRGECTFNGDTGEVRRVFFSLTIIFILASWVVLWLALGMHVLKTPADNSIYTEIYEYLYEQYDFKIYEDLGFLLFTLFVRAVLSDWLGASSWSESHQTASFIAFLLCMLPMIVVVELPGVLLGMLATRSIRCVSGLLTRCGCSKSMRDSENFEKSLFRLGYTAWFMLCTIATLPIGVPLLILVEVLTLIFFPHQPTPGAFSSAYENLRRVLEPALESAPQAIIQLGYLVYTTAGRGKPFDDYTLLASLLASVGQLYQTFYYLRDTAQAYHQSMVSVVVELASLTSIDKVPFRLVLRSWPSVDYRSVPDNLGIDMFKQVGEALAGNEKLRCLRFAKRQVSGNELALLSGALAQSHVRELAILDDWAQLKERLKKLEGDTLALIGVDDKRRLLLGDQNERAIPEVFIHDVLGVTSSLRILRLEGFQLEPRQWSVMLSALGTGRSIEQLHLAGPRNEIDIKAKEFQVKELPSTHALVTLRSLKHLTLHHVPQSVLDALFRAGLQQSRSIVRLDLSHNTLGQDAARGIETWLRRPQLKTVLLDGISFVADSEDGAARAAIRPALALLKALCDPRASVQVFLITLASKEPVEKASSQAMKRLSGQAKLVLSRAPSARLVAIGICDVEGQLAAAVLCNLKIEMFNEIPIKEMRANSLTKLDLKRKDVGDEGGMVVAGLIPVMGALTKMSLADNNLGEEGTKAICEALEQNKTLKELDISEGTAGAKHVANMLCVNVALTKLSLAQNKLEEAGTKSICKALEQNTTLKELDISGDHCGSNTGGSAGAKHVAKMVRVNGALTKLSLAQNKLEEVGTKAICEALEQNTTLKELDISGGYKGNIGGSAGAKHVAKMLGVNGGLTSINLSENALCGVVQSFGGVSGTYTAEGITAIADALRINGVLTSLNLSSNQLCGLDRRGRGTYTAEGITAIADALRVNGGLTKLSLAINNLMEEGTKAICEALEQNRTLKELDISGGEYNDNIGGSAGAKHVAKMLGVNGALTALDLSSNCLKDEGVSAVCAAIQSNKETKLASLNFYYNDIGTVGANAVAAMVAVTGGLTSLDLSNNALCGVTLFGGTYTAEGITALADALRVNGELTALNLSCNYLNDEGVSAICEAIRSNKETKLASLNMGKNCIGPVGAKSVAAMVAVTGALTALNLSSNLLKDEGVSAVCEAIQSNKETKLASLNFMYNGIGPVGANAVAAMVAVTGGLTVINLLGNELNAESAKMLAEVAMQKGISLCGIQRDQTTADFQRDQTTADFRNQGLKPPDAILLASDLSQAVVTGGLTKLSLAENELGEEGTKAICEALEQNKTLKELDISNSPHRGSGSNIGGSAGAKHVAKMLGVNGGLTSLNLSSNQLCGLDYLGKGTYTAEGITAIADALRVNGALTKMRYVSPQT</sequence>
<dbReference type="PANTHER" id="PTHR24111:SF0">
    <property type="entry name" value="LEUCINE-RICH REPEAT-CONTAINING PROTEIN"/>
    <property type="match status" value="1"/>
</dbReference>
<evidence type="ECO:0000313" key="3">
    <source>
        <dbReference type="EMBL" id="KOO33466.1"/>
    </source>
</evidence>
<name>A0A0M0K3P1_9EUKA</name>
<organism evidence="3 4">
    <name type="scientific">Chrysochromulina tobinii</name>
    <dbReference type="NCBI Taxonomy" id="1460289"/>
    <lineage>
        <taxon>Eukaryota</taxon>
        <taxon>Haptista</taxon>
        <taxon>Haptophyta</taxon>
        <taxon>Prymnesiophyceae</taxon>
        <taxon>Prymnesiales</taxon>
        <taxon>Chrysochromulinaceae</taxon>
        <taxon>Chrysochromulina</taxon>
    </lineage>
</organism>
<keyword evidence="2" id="KW-0472">Membrane</keyword>
<evidence type="ECO:0000256" key="2">
    <source>
        <dbReference type="SAM" id="Phobius"/>
    </source>
</evidence>
<keyword evidence="2" id="KW-1133">Transmembrane helix</keyword>
<proteinExistence type="predicted"/>
<accession>A0A0M0K3P1</accession>
<dbReference type="InterPro" id="IPR001611">
    <property type="entry name" value="Leu-rich_rpt"/>
</dbReference>
<evidence type="ECO:0000256" key="1">
    <source>
        <dbReference type="ARBA" id="ARBA00022737"/>
    </source>
</evidence>
<feature type="transmembrane region" description="Helical" evidence="2">
    <location>
        <begin position="850"/>
        <end position="877"/>
    </location>
</feature>
<keyword evidence="1" id="KW-0677">Repeat</keyword>
<protein>
    <recommendedName>
        <fullName evidence="5">Protein nlrc3</fullName>
    </recommendedName>
</protein>
<dbReference type="SMART" id="SM00368">
    <property type="entry name" value="LRR_RI"/>
    <property type="match status" value="22"/>
</dbReference>
<dbReference type="InterPro" id="IPR052201">
    <property type="entry name" value="LRR-containing_regulator"/>
</dbReference>
<feature type="transmembrane region" description="Helical" evidence="2">
    <location>
        <begin position="787"/>
        <end position="812"/>
    </location>
</feature>
<keyword evidence="4" id="KW-1185">Reference proteome</keyword>
<dbReference type="InterPro" id="IPR032675">
    <property type="entry name" value="LRR_dom_sf"/>
</dbReference>
<evidence type="ECO:0000313" key="4">
    <source>
        <dbReference type="Proteomes" id="UP000037460"/>
    </source>
</evidence>
<keyword evidence="2" id="KW-0812">Transmembrane</keyword>
<dbReference type="EMBL" id="JWZX01001513">
    <property type="protein sequence ID" value="KOO33466.1"/>
    <property type="molecule type" value="Genomic_DNA"/>
</dbReference>
<dbReference type="OrthoDB" id="120976at2759"/>
<dbReference type="Pfam" id="PF13516">
    <property type="entry name" value="LRR_6"/>
    <property type="match status" value="5"/>
</dbReference>
<comment type="caution">
    <text evidence="3">The sequence shown here is derived from an EMBL/GenBank/DDBJ whole genome shotgun (WGS) entry which is preliminary data.</text>
</comment>
<feature type="transmembrane region" description="Helical" evidence="2">
    <location>
        <begin position="703"/>
        <end position="723"/>
    </location>
</feature>
<dbReference type="Gene3D" id="3.80.10.10">
    <property type="entry name" value="Ribonuclease Inhibitor"/>
    <property type="match status" value="9"/>
</dbReference>
<dbReference type="SUPFAM" id="SSF52047">
    <property type="entry name" value="RNI-like"/>
    <property type="match status" value="4"/>
</dbReference>
<evidence type="ECO:0008006" key="5">
    <source>
        <dbReference type="Google" id="ProtNLM"/>
    </source>
</evidence>